<evidence type="ECO:0000256" key="1">
    <source>
        <dbReference type="ARBA" id="ARBA00001954"/>
    </source>
</evidence>
<dbReference type="PROSITE" id="PS51184">
    <property type="entry name" value="JMJC"/>
    <property type="match status" value="1"/>
</dbReference>
<name>A0ABS5F6B3_9PROT</name>
<reference evidence="6" key="1">
    <citation type="journal article" date="2021" name="Syst. Appl. Microbiol.">
        <title>Roseomonas hellenica sp. nov., isolated from roots of wild-growing Alkanna tinctoria.</title>
        <authorList>
            <person name="Rat A."/>
            <person name="Naranjo H.D."/>
            <person name="Lebbe L."/>
            <person name="Cnockaert M."/>
            <person name="Krigas N."/>
            <person name="Grigoriadou K."/>
            <person name="Maloupa E."/>
            <person name="Willems A."/>
        </authorList>
    </citation>
    <scope>NUCLEOTIDE SEQUENCE [LARGE SCALE GENOMIC DNA]</scope>
    <source>
        <strain evidence="6">LMG 31523</strain>
    </source>
</reference>
<evidence type="ECO:0000313" key="5">
    <source>
        <dbReference type="EMBL" id="MBR0668079.1"/>
    </source>
</evidence>
<organism evidence="5 6">
    <name type="scientific">Plastoroseomonas hellenica</name>
    <dbReference type="NCBI Taxonomy" id="2687306"/>
    <lineage>
        <taxon>Bacteria</taxon>
        <taxon>Pseudomonadati</taxon>
        <taxon>Pseudomonadota</taxon>
        <taxon>Alphaproteobacteria</taxon>
        <taxon>Acetobacterales</taxon>
        <taxon>Acetobacteraceae</taxon>
        <taxon>Plastoroseomonas</taxon>
    </lineage>
</organism>
<keyword evidence="3" id="KW-0408">Iron</keyword>
<comment type="cofactor">
    <cofactor evidence="1">
        <name>Fe(2+)</name>
        <dbReference type="ChEBI" id="CHEBI:29033"/>
    </cofactor>
</comment>
<sequence>MNTLAENAFRLAFGALPFEEAMALREGSTWRFLPGGDPSRYAGLLSTAALDAFLRTDTARAPRVTMADNGREGSAAVPQEEYLMPDGPRIDLPRLLTRFDAGATLVVSQMQDVHAPLADFCRGLEKAFLHGVQANAYLTPPGAQGFRAHFDTHDVLVLQVEGRKAWRVWDHIPLERPTRATPWENRYGVEGEPHRFEMAPGDALYIPRGVPHDAAAQEGPSLHLTIGFLEPSFANLLADVVDALERELPALRESVPTWRLAEPDGAARLAERLAPAIAALTGAGLAERIAIAALDRAAQDRLPLPARGLFPPPVVAETRLRLADSMLHHLIPDADGGAVLRWHGGVMPLGAAEFSWLQALEDGAPAGSLGEGGLAFCQKLAALGLLEKIG</sequence>
<dbReference type="InterPro" id="IPR039994">
    <property type="entry name" value="NO66-like"/>
</dbReference>
<evidence type="ECO:0000256" key="2">
    <source>
        <dbReference type="ARBA" id="ARBA00022723"/>
    </source>
</evidence>
<accession>A0ABS5F6B3</accession>
<dbReference type="Gene3D" id="2.60.120.650">
    <property type="entry name" value="Cupin"/>
    <property type="match status" value="1"/>
</dbReference>
<evidence type="ECO:0000313" key="6">
    <source>
        <dbReference type="Proteomes" id="UP001196870"/>
    </source>
</evidence>
<feature type="domain" description="JmjC" evidence="4">
    <location>
        <begin position="88"/>
        <end position="245"/>
    </location>
</feature>
<keyword evidence="6" id="KW-1185">Reference proteome</keyword>
<dbReference type="InterPro" id="IPR003347">
    <property type="entry name" value="JmjC_dom"/>
</dbReference>
<evidence type="ECO:0000256" key="3">
    <source>
        <dbReference type="ARBA" id="ARBA00023004"/>
    </source>
</evidence>
<dbReference type="RefSeq" id="WP_211855857.1">
    <property type="nucleotide sequence ID" value="NZ_JAAGBB010000047.1"/>
</dbReference>
<dbReference type="PANTHER" id="PTHR13096:SF9">
    <property type="entry name" value="BIFUNCTIONAL LYSINE-SPECIFIC DEMETHYLASE AND HISTIDYL-HYDROXYLASE"/>
    <property type="match status" value="1"/>
</dbReference>
<dbReference type="Proteomes" id="UP001196870">
    <property type="component" value="Unassembled WGS sequence"/>
</dbReference>
<comment type="caution">
    <text evidence="5">The sequence shown here is derived from an EMBL/GenBank/DDBJ whole genome shotgun (WGS) entry which is preliminary data.</text>
</comment>
<gene>
    <name evidence="5" type="ORF">GXW71_27240</name>
</gene>
<evidence type="ECO:0000259" key="4">
    <source>
        <dbReference type="PROSITE" id="PS51184"/>
    </source>
</evidence>
<dbReference type="PANTHER" id="PTHR13096">
    <property type="entry name" value="MINA53 MYC INDUCED NUCLEAR ANTIGEN"/>
    <property type="match status" value="1"/>
</dbReference>
<proteinExistence type="predicted"/>
<keyword evidence="2" id="KW-0479">Metal-binding</keyword>
<dbReference type="SUPFAM" id="SSF51197">
    <property type="entry name" value="Clavaminate synthase-like"/>
    <property type="match status" value="1"/>
</dbReference>
<protein>
    <recommendedName>
        <fullName evidence="4">JmjC domain-containing protein</fullName>
    </recommendedName>
</protein>
<dbReference type="Pfam" id="PF08007">
    <property type="entry name" value="JmjC_2"/>
    <property type="match status" value="1"/>
</dbReference>
<dbReference type="EMBL" id="JAAGBB010000047">
    <property type="protein sequence ID" value="MBR0668079.1"/>
    <property type="molecule type" value="Genomic_DNA"/>
</dbReference>